<dbReference type="RefSeq" id="WP_145432929.1">
    <property type="nucleotide sequence ID" value="NZ_CP036339.1"/>
</dbReference>
<dbReference type="GO" id="GO:0003677">
    <property type="term" value="F:DNA binding"/>
    <property type="evidence" value="ECO:0007669"/>
    <property type="project" value="InterPro"/>
</dbReference>
<dbReference type="Proteomes" id="UP000317909">
    <property type="component" value="Chromosome"/>
</dbReference>
<reference evidence="2 3" key="1">
    <citation type="submission" date="2019-02" db="EMBL/GenBank/DDBJ databases">
        <title>Deep-cultivation of Planctomycetes and their phenomic and genomic characterization uncovers novel biology.</title>
        <authorList>
            <person name="Wiegand S."/>
            <person name="Jogler M."/>
            <person name="Boedeker C."/>
            <person name="Pinto D."/>
            <person name="Vollmers J."/>
            <person name="Rivas-Marin E."/>
            <person name="Kohn T."/>
            <person name="Peeters S.H."/>
            <person name="Heuer A."/>
            <person name="Rast P."/>
            <person name="Oberbeckmann S."/>
            <person name="Bunk B."/>
            <person name="Jeske O."/>
            <person name="Meyerdierks A."/>
            <person name="Storesund J.E."/>
            <person name="Kallscheuer N."/>
            <person name="Luecker S."/>
            <person name="Lage O.M."/>
            <person name="Pohl T."/>
            <person name="Merkel B.J."/>
            <person name="Hornburger P."/>
            <person name="Mueller R.-W."/>
            <person name="Bruemmer F."/>
            <person name="Labrenz M."/>
            <person name="Spormann A.M."/>
            <person name="Op den Camp H."/>
            <person name="Overmann J."/>
            <person name="Amann R."/>
            <person name="Jetten M.S.M."/>
            <person name="Mascher T."/>
            <person name="Medema M.H."/>
            <person name="Devos D.P."/>
            <person name="Kaster A.-K."/>
            <person name="Ovreas L."/>
            <person name="Rohde M."/>
            <person name="Galperin M.Y."/>
            <person name="Jogler C."/>
        </authorList>
    </citation>
    <scope>NUCLEOTIDE SEQUENCE [LARGE SCALE GENOMIC DNA]</scope>
    <source>
        <strain evidence="2 3">I41</strain>
    </source>
</reference>
<dbReference type="InterPro" id="IPR016032">
    <property type="entry name" value="Sig_transdc_resp-reg_C-effctor"/>
</dbReference>
<sequence length="165" mass="18739">MWQNADVVGLLDRQGRVRVVYRNESEALVRDVVGHPIRDFAAPESIETFDRAFEAALRGDESMVLLEGVADEGFTFWGRANLGPSPEPKAPVLFHFRRLPRAWSLLSAREREAVDALNAARMNSKRAAKQLGISLHTLNSHRRSICRKCQLHGVGEFWVFVERCR</sequence>
<dbReference type="InterPro" id="IPR035965">
    <property type="entry name" value="PAS-like_dom_sf"/>
</dbReference>
<proteinExistence type="predicted"/>
<feature type="domain" description="HTH luxR-type" evidence="1">
    <location>
        <begin position="103"/>
        <end position="161"/>
    </location>
</feature>
<evidence type="ECO:0000313" key="2">
    <source>
        <dbReference type="EMBL" id="QDT73327.1"/>
    </source>
</evidence>
<dbReference type="SMART" id="SM00421">
    <property type="entry name" value="HTH_LUXR"/>
    <property type="match status" value="1"/>
</dbReference>
<dbReference type="OrthoDB" id="9797341at2"/>
<dbReference type="Gene3D" id="3.30.450.20">
    <property type="entry name" value="PAS domain"/>
    <property type="match status" value="1"/>
</dbReference>
<dbReference type="EMBL" id="CP036339">
    <property type="protein sequence ID" value="QDT73327.1"/>
    <property type="molecule type" value="Genomic_DNA"/>
</dbReference>
<dbReference type="InterPro" id="IPR000792">
    <property type="entry name" value="Tscrpt_reg_LuxR_C"/>
</dbReference>
<keyword evidence="3" id="KW-1185">Reference proteome</keyword>
<dbReference type="InterPro" id="IPR036388">
    <property type="entry name" value="WH-like_DNA-bd_sf"/>
</dbReference>
<evidence type="ECO:0000313" key="3">
    <source>
        <dbReference type="Proteomes" id="UP000317909"/>
    </source>
</evidence>
<gene>
    <name evidence="2" type="ORF">I41_25160</name>
</gene>
<dbReference type="KEGG" id="llh:I41_25160"/>
<accession>A0A517TY77</accession>
<protein>
    <recommendedName>
        <fullName evidence="1">HTH luxR-type domain-containing protein</fullName>
    </recommendedName>
</protein>
<dbReference type="SUPFAM" id="SSF55785">
    <property type="entry name" value="PYP-like sensor domain (PAS domain)"/>
    <property type="match status" value="1"/>
</dbReference>
<dbReference type="Gene3D" id="1.10.10.10">
    <property type="entry name" value="Winged helix-like DNA-binding domain superfamily/Winged helix DNA-binding domain"/>
    <property type="match status" value="1"/>
</dbReference>
<dbReference type="AlphaFoldDB" id="A0A517TY77"/>
<dbReference type="GO" id="GO:0006355">
    <property type="term" value="P:regulation of DNA-templated transcription"/>
    <property type="evidence" value="ECO:0007669"/>
    <property type="project" value="InterPro"/>
</dbReference>
<dbReference type="SUPFAM" id="SSF46894">
    <property type="entry name" value="C-terminal effector domain of the bipartite response regulators"/>
    <property type="match status" value="1"/>
</dbReference>
<organism evidence="2 3">
    <name type="scientific">Lacipirellula limnantheis</name>
    <dbReference type="NCBI Taxonomy" id="2528024"/>
    <lineage>
        <taxon>Bacteria</taxon>
        <taxon>Pseudomonadati</taxon>
        <taxon>Planctomycetota</taxon>
        <taxon>Planctomycetia</taxon>
        <taxon>Pirellulales</taxon>
        <taxon>Lacipirellulaceae</taxon>
        <taxon>Lacipirellula</taxon>
    </lineage>
</organism>
<name>A0A517TY77_9BACT</name>
<evidence type="ECO:0000259" key="1">
    <source>
        <dbReference type="SMART" id="SM00421"/>
    </source>
</evidence>